<reference evidence="2" key="1">
    <citation type="submission" date="2022-10" db="EMBL/GenBank/DDBJ databases">
        <title>Human gut microbiome strain richness.</title>
        <authorList>
            <person name="Chen-Liaw A."/>
        </authorList>
    </citation>
    <scope>NUCLEOTIDE SEQUENCE</scope>
    <source>
        <strain evidence="2">A1_m1001262Bd0_191120</strain>
    </source>
</reference>
<dbReference type="AlphaFoldDB" id="A0AAW6G0J7"/>
<evidence type="ECO:0000313" key="3">
    <source>
        <dbReference type="Proteomes" id="UP001218502"/>
    </source>
</evidence>
<dbReference type="RefSeq" id="WP_234241489.1">
    <property type="nucleotide sequence ID" value="NZ_JAQNQY010000007.1"/>
</dbReference>
<proteinExistence type="predicted"/>
<name>A0AAW6G0J7_BACUN</name>
<dbReference type="Proteomes" id="UP001218502">
    <property type="component" value="Unassembled WGS sequence"/>
</dbReference>
<evidence type="ECO:0000256" key="1">
    <source>
        <dbReference type="SAM" id="MobiDB-lite"/>
    </source>
</evidence>
<sequence length="76" mass="8575">MGGKKLQGKIRKKKNHQKEKDITGSVKSANHNNHSSRFARCVWPPVSFMGQADTLCIHFPLPAKETAKKEKSFENP</sequence>
<protein>
    <submittedName>
        <fullName evidence="2">Uncharacterized protein</fullName>
    </submittedName>
</protein>
<organism evidence="2 3">
    <name type="scientific">Bacteroides uniformis</name>
    <dbReference type="NCBI Taxonomy" id="820"/>
    <lineage>
        <taxon>Bacteria</taxon>
        <taxon>Pseudomonadati</taxon>
        <taxon>Bacteroidota</taxon>
        <taxon>Bacteroidia</taxon>
        <taxon>Bacteroidales</taxon>
        <taxon>Bacteroidaceae</taxon>
        <taxon>Bacteroides</taxon>
    </lineage>
</organism>
<gene>
    <name evidence="2" type="ORF">POY80_08850</name>
</gene>
<comment type="caution">
    <text evidence="2">The sequence shown here is derived from an EMBL/GenBank/DDBJ whole genome shotgun (WGS) entry which is preliminary data.</text>
</comment>
<feature type="compositionally biased region" description="Basic residues" evidence="1">
    <location>
        <begin position="1"/>
        <end position="17"/>
    </location>
</feature>
<dbReference type="EMBL" id="JAQNQY010000007">
    <property type="protein sequence ID" value="MDC1752546.1"/>
    <property type="molecule type" value="Genomic_DNA"/>
</dbReference>
<feature type="region of interest" description="Disordered" evidence="1">
    <location>
        <begin position="1"/>
        <end position="31"/>
    </location>
</feature>
<evidence type="ECO:0000313" key="2">
    <source>
        <dbReference type="EMBL" id="MDC1752546.1"/>
    </source>
</evidence>
<accession>A0AAW6G0J7</accession>